<dbReference type="Proteomes" id="UP000279307">
    <property type="component" value="Chromosome 12"/>
</dbReference>
<evidence type="ECO:0000313" key="4">
    <source>
        <dbReference type="EMBL" id="RLU16355.1"/>
    </source>
</evidence>
<evidence type="ECO:0000313" key="2">
    <source>
        <dbReference type="EMBL" id="EZA50544.1"/>
    </source>
</evidence>
<dbReference type="AlphaFoldDB" id="A0A026W673"/>
<protein>
    <recommendedName>
        <fullName evidence="1">t-SNARE coiled-coil homology domain-containing protein</fullName>
    </recommendedName>
</protein>
<dbReference type="PROSITE" id="PS50192">
    <property type="entry name" value="T_SNARE"/>
    <property type="match status" value="1"/>
</dbReference>
<evidence type="ECO:0000259" key="1">
    <source>
        <dbReference type="PROSITE" id="PS50192"/>
    </source>
</evidence>
<proteinExistence type="predicted"/>
<feature type="domain" description="T-SNARE coiled-coil homology" evidence="1">
    <location>
        <begin position="1"/>
        <end position="25"/>
    </location>
</feature>
<dbReference type="OrthoDB" id="7696997at2759"/>
<evidence type="ECO:0000313" key="6">
    <source>
        <dbReference type="Proteomes" id="UP000279307"/>
    </source>
</evidence>
<dbReference type="EMBL" id="QOIP01000012">
    <property type="protein sequence ID" value="RLU16355.1"/>
    <property type="molecule type" value="Genomic_DNA"/>
</dbReference>
<accession>A0A026W673</accession>
<evidence type="ECO:0000313" key="5">
    <source>
        <dbReference type="Proteomes" id="UP000053097"/>
    </source>
</evidence>
<dbReference type="Proteomes" id="UP000053097">
    <property type="component" value="Unassembled WGS sequence"/>
</dbReference>
<keyword evidence="5" id="KW-1185">Reference proteome</keyword>
<dbReference type="EMBL" id="QOIP01000012">
    <property type="protein sequence ID" value="RLU15927.1"/>
    <property type="molecule type" value="Genomic_DNA"/>
</dbReference>
<evidence type="ECO:0000313" key="3">
    <source>
        <dbReference type="EMBL" id="RLU15927.1"/>
    </source>
</evidence>
<reference evidence="3" key="3">
    <citation type="submission" date="2018-07" db="EMBL/GenBank/DDBJ databases">
        <authorList>
            <person name="Mckenzie S.K."/>
            <person name="Kronauer D.J.C."/>
        </authorList>
    </citation>
    <scope>NUCLEOTIDE SEQUENCE</scope>
    <source>
        <strain evidence="3">Clonal line C1</strain>
    </source>
</reference>
<dbReference type="InterPro" id="IPR000727">
    <property type="entry name" value="T_SNARE_dom"/>
</dbReference>
<sequence length="157" mass="17480">MSLDMDSLIRTQNDILNRILRAYDNLKKIGTSKLTQGIVEARLQALEANWAKFDSNHESLLTFPSETLASLDYTSQDIPAQAEEAYLQQKGKFLDVQRTLRAMDVSTSFMPASSATTASAPSSSASRITLPQIQLPQFSGKYEDWPAFRDLFLSIIG</sequence>
<reference evidence="3 6" key="2">
    <citation type="journal article" date="2018" name="Genome Res.">
        <title>The genomic architecture and molecular evolution of ant odorant receptors.</title>
        <authorList>
            <person name="McKenzie S.K."/>
            <person name="Kronauer D.J.C."/>
        </authorList>
    </citation>
    <scope>NUCLEOTIDE SEQUENCE [LARGE SCALE GENOMIC DNA]</scope>
    <source>
        <strain evidence="3">Clonal line C1</strain>
    </source>
</reference>
<gene>
    <name evidence="3" type="ORF">DMN91_011684</name>
    <name evidence="4" type="ORF">DMN91_012115</name>
    <name evidence="2" type="ORF">X777_11131</name>
</gene>
<organism evidence="2 5">
    <name type="scientific">Ooceraea biroi</name>
    <name type="common">Clonal raider ant</name>
    <name type="synonym">Cerapachys biroi</name>
    <dbReference type="NCBI Taxonomy" id="2015173"/>
    <lineage>
        <taxon>Eukaryota</taxon>
        <taxon>Metazoa</taxon>
        <taxon>Ecdysozoa</taxon>
        <taxon>Arthropoda</taxon>
        <taxon>Hexapoda</taxon>
        <taxon>Insecta</taxon>
        <taxon>Pterygota</taxon>
        <taxon>Neoptera</taxon>
        <taxon>Endopterygota</taxon>
        <taxon>Hymenoptera</taxon>
        <taxon>Apocrita</taxon>
        <taxon>Aculeata</taxon>
        <taxon>Formicoidea</taxon>
        <taxon>Formicidae</taxon>
        <taxon>Dorylinae</taxon>
        <taxon>Ooceraea</taxon>
    </lineage>
</organism>
<reference evidence="2 5" key="1">
    <citation type="journal article" date="2014" name="Curr. Biol.">
        <title>The genome of the clonal raider ant Cerapachys biroi.</title>
        <authorList>
            <person name="Oxley P.R."/>
            <person name="Ji L."/>
            <person name="Fetter-Pruneda I."/>
            <person name="McKenzie S.K."/>
            <person name="Li C."/>
            <person name="Hu H."/>
            <person name="Zhang G."/>
            <person name="Kronauer D.J."/>
        </authorList>
    </citation>
    <scope>NUCLEOTIDE SEQUENCE [LARGE SCALE GENOMIC DNA]</scope>
</reference>
<name>A0A026W673_OOCBI</name>
<dbReference type="OMA" id="ALEANWA"/>
<dbReference type="EMBL" id="KK107454">
    <property type="protein sequence ID" value="EZA50544.1"/>
    <property type="molecule type" value="Genomic_DNA"/>
</dbReference>